<dbReference type="GO" id="GO:0005975">
    <property type="term" value="P:carbohydrate metabolic process"/>
    <property type="evidence" value="ECO:0007669"/>
    <property type="project" value="InterPro"/>
</dbReference>
<evidence type="ECO:0000256" key="7">
    <source>
        <dbReference type="PROSITE-ProRule" id="PRU00703"/>
    </source>
</evidence>
<dbReference type="CDD" id="cd04604">
    <property type="entry name" value="CBS_pair_SIS_assoc"/>
    <property type="match status" value="1"/>
</dbReference>
<name>A0A937DMB2_9HYPH</name>
<feature type="domain" description="SIS" evidence="9">
    <location>
        <begin position="39"/>
        <end position="182"/>
    </location>
</feature>
<dbReference type="SMART" id="SM00116">
    <property type="entry name" value="CBS"/>
    <property type="match status" value="2"/>
</dbReference>
<dbReference type="InterPro" id="IPR001347">
    <property type="entry name" value="SIS_dom"/>
</dbReference>
<dbReference type="InterPro" id="IPR050986">
    <property type="entry name" value="GutQ/KpsF_isomerases"/>
</dbReference>
<dbReference type="NCBIfam" id="TIGR00393">
    <property type="entry name" value="kpsF"/>
    <property type="match status" value="1"/>
</dbReference>
<dbReference type="GO" id="GO:0046872">
    <property type="term" value="F:metal ion binding"/>
    <property type="evidence" value="ECO:0007669"/>
    <property type="project" value="UniProtKB-KW"/>
</dbReference>
<protein>
    <submittedName>
        <fullName evidence="10">KpsF/GutQ family sugar-phosphate isomerase</fullName>
    </submittedName>
</protein>
<dbReference type="SUPFAM" id="SSF54631">
    <property type="entry name" value="CBS-domain pair"/>
    <property type="match status" value="1"/>
</dbReference>
<keyword evidence="5" id="KW-0479">Metal-binding</keyword>
<gene>
    <name evidence="10" type="ORF">EU981_04645</name>
</gene>
<dbReference type="InterPro" id="IPR004800">
    <property type="entry name" value="KdsD/KpsF-type"/>
</dbReference>
<dbReference type="Pfam" id="PF00571">
    <property type="entry name" value="CBS"/>
    <property type="match status" value="2"/>
</dbReference>
<accession>A0A937DMB2</accession>
<dbReference type="PIRSF" id="PIRSF004692">
    <property type="entry name" value="KdsD_KpsF"/>
    <property type="match status" value="1"/>
</dbReference>
<feature type="site" description="Catalytically relevant" evidence="6">
    <location>
        <position position="150"/>
    </location>
</feature>
<dbReference type="GO" id="GO:0097367">
    <property type="term" value="F:carbohydrate derivative binding"/>
    <property type="evidence" value="ECO:0007669"/>
    <property type="project" value="InterPro"/>
</dbReference>
<organism evidence="10 11">
    <name type="scientific">Candidatus Liberibacter ctenarytainae</name>
    <dbReference type="NCBI Taxonomy" id="2020335"/>
    <lineage>
        <taxon>Bacteria</taxon>
        <taxon>Pseudomonadati</taxon>
        <taxon>Pseudomonadota</taxon>
        <taxon>Alphaproteobacteria</taxon>
        <taxon>Hyphomicrobiales</taxon>
        <taxon>Rhizobiaceae</taxon>
        <taxon>Liberibacter</taxon>
    </lineage>
</organism>
<evidence type="ECO:0000256" key="5">
    <source>
        <dbReference type="PIRSR" id="PIRSR004692-2"/>
    </source>
</evidence>
<sequence>MKNSAVQSALHSIAVEKKGLCSLEQSFLGELLPSSFNRAVEMIKATKGRVVVTGIGKSGHIGSKLSSTLASTGTPSFFVHAAEANHGDLGMIIKDDVIIVLSWSGEAHEIKEILCYAHRLSIPIIAITAGEKSNLASYADVVLQLPKEPEACPHGLAPTTSSIMQLAIGDALAIALMESRYFTEHDFYALHPGGKLGTLGISASDVMHTGARLPLVQMGSSLRDAVQILSEKRFGCIAVIDDNKRLQGIVTEGDIFRNFQKDIDTLVVDDIMTKKPIVVFADTLLTVAMNLLQRHNISILVVVDNEQKIIGIVHFLDILRVGIIS</sequence>
<dbReference type="InterPro" id="IPR035474">
    <property type="entry name" value="SIS_Kpsf"/>
</dbReference>
<evidence type="ECO:0000313" key="11">
    <source>
        <dbReference type="Proteomes" id="UP000736856"/>
    </source>
</evidence>
<dbReference type="AlphaFoldDB" id="A0A937DMB2"/>
<keyword evidence="3 7" id="KW-0129">CBS domain</keyword>
<dbReference type="PROSITE" id="PS51464">
    <property type="entry name" value="SIS"/>
    <property type="match status" value="1"/>
</dbReference>
<dbReference type="GO" id="GO:1901135">
    <property type="term" value="P:carbohydrate derivative metabolic process"/>
    <property type="evidence" value="ECO:0007669"/>
    <property type="project" value="InterPro"/>
</dbReference>
<proteinExistence type="inferred from homology"/>
<dbReference type="EMBL" id="SEOL01000011">
    <property type="protein sequence ID" value="MBL0849342.1"/>
    <property type="molecule type" value="Genomic_DNA"/>
</dbReference>
<evidence type="ECO:0000256" key="2">
    <source>
        <dbReference type="ARBA" id="ARBA00022737"/>
    </source>
</evidence>
<feature type="site" description="Catalytically relevant" evidence="6">
    <location>
        <position position="191"/>
    </location>
</feature>
<dbReference type="Proteomes" id="UP000736856">
    <property type="component" value="Unassembled WGS sequence"/>
</dbReference>
<feature type="site" description="Catalytically relevant" evidence="6">
    <location>
        <position position="109"/>
    </location>
</feature>
<dbReference type="PANTHER" id="PTHR42745">
    <property type="match status" value="1"/>
</dbReference>
<feature type="domain" description="CBS" evidence="8">
    <location>
        <begin position="272"/>
        <end position="325"/>
    </location>
</feature>
<dbReference type="FunFam" id="3.40.50.10490:FF:000011">
    <property type="entry name" value="Arabinose 5-phosphate isomerase"/>
    <property type="match status" value="1"/>
</dbReference>
<evidence type="ECO:0000256" key="1">
    <source>
        <dbReference type="ARBA" id="ARBA00008165"/>
    </source>
</evidence>
<dbReference type="GO" id="GO:0019146">
    <property type="term" value="F:arabinose-5-phosphate isomerase activity"/>
    <property type="evidence" value="ECO:0007669"/>
    <property type="project" value="UniProtKB-ARBA"/>
</dbReference>
<evidence type="ECO:0000256" key="4">
    <source>
        <dbReference type="PIRNR" id="PIRNR004692"/>
    </source>
</evidence>
<comment type="similarity">
    <text evidence="1 4">Belongs to the SIS family. GutQ/KpsF subfamily.</text>
</comment>
<feature type="binding site" evidence="5">
    <location>
        <position position="80"/>
    </location>
    <ligand>
        <name>Zn(2+)</name>
        <dbReference type="ChEBI" id="CHEBI:29105"/>
    </ligand>
</feature>
<dbReference type="Gene3D" id="3.10.580.10">
    <property type="entry name" value="CBS-domain"/>
    <property type="match status" value="1"/>
</dbReference>
<keyword evidence="5" id="KW-0862">Zinc</keyword>
<evidence type="ECO:0000256" key="3">
    <source>
        <dbReference type="ARBA" id="ARBA00023122"/>
    </source>
</evidence>
<dbReference type="Pfam" id="PF01380">
    <property type="entry name" value="SIS"/>
    <property type="match status" value="1"/>
</dbReference>
<comment type="caution">
    <text evidence="10">The sequence shown here is derived from an EMBL/GenBank/DDBJ whole genome shotgun (WGS) entry which is preliminary data.</text>
</comment>
<keyword evidence="2" id="KW-0677">Repeat</keyword>
<dbReference type="SUPFAM" id="SSF53697">
    <property type="entry name" value="SIS domain"/>
    <property type="match status" value="1"/>
</dbReference>
<keyword evidence="10" id="KW-0413">Isomerase</keyword>
<feature type="domain" description="CBS" evidence="8">
    <location>
        <begin position="207"/>
        <end position="265"/>
    </location>
</feature>
<evidence type="ECO:0000259" key="9">
    <source>
        <dbReference type="PROSITE" id="PS51464"/>
    </source>
</evidence>
<dbReference type="InterPro" id="IPR046342">
    <property type="entry name" value="CBS_dom_sf"/>
</dbReference>
<feature type="site" description="Catalytically relevant" evidence="6">
    <location>
        <position position="57"/>
    </location>
</feature>
<dbReference type="InterPro" id="IPR000644">
    <property type="entry name" value="CBS_dom"/>
</dbReference>
<dbReference type="Gene3D" id="3.40.50.10490">
    <property type="entry name" value="Glucose-6-phosphate isomerase like protein, domain 1"/>
    <property type="match status" value="1"/>
</dbReference>
<evidence type="ECO:0000256" key="6">
    <source>
        <dbReference type="PIRSR" id="PIRSR004692-3"/>
    </source>
</evidence>
<dbReference type="PROSITE" id="PS51371">
    <property type="entry name" value="CBS"/>
    <property type="match status" value="2"/>
</dbReference>
<dbReference type="CDD" id="cd05014">
    <property type="entry name" value="SIS_Kpsf"/>
    <property type="match status" value="1"/>
</dbReference>
<evidence type="ECO:0000259" key="8">
    <source>
        <dbReference type="PROSITE" id="PS51371"/>
    </source>
</evidence>
<evidence type="ECO:0000313" key="10">
    <source>
        <dbReference type="EMBL" id="MBL0849342.1"/>
    </source>
</evidence>
<reference evidence="10" key="1">
    <citation type="submission" date="2019-02" db="EMBL/GenBank/DDBJ databases">
        <title>A novel Candidatus Liberibacter species associated with the New Zealand native fuchsia psyllid, Ctenarytaina fuchsiae.</title>
        <authorList>
            <person name="Thompson S.M."/>
            <person name="Jorgensen N."/>
            <person name="David C."/>
            <person name="Bulman S.R."/>
            <person name="Smith G.R."/>
        </authorList>
    </citation>
    <scope>NUCLEOTIDE SEQUENCE</scope>
    <source>
        <strain evidence="10">Oxford</strain>
    </source>
</reference>
<dbReference type="PANTHER" id="PTHR42745:SF1">
    <property type="entry name" value="ARABINOSE 5-PHOSPHATE ISOMERASE KDSD"/>
    <property type="match status" value="1"/>
</dbReference>
<dbReference type="InterPro" id="IPR046348">
    <property type="entry name" value="SIS_dom_sf"/>
</dbReference>